<comment type="caution">
    <text evidence="2">The sequence shown here is derived from an EMBL/GenBank/DDBJ whole genome shotgun (WGS) entry which is preliminary data.</text>
</comment>
<accession>A0A8S9NF93</accession>
<evidence type="ECO:0000313" key="3">
    <source>
        <dbReference type="Proteomes" id="UP000712600"/>
    </source>
</evidence>
<evidence type="ECO:0000313" key="2">
    <source>
        <dbReference type="EMBL" id="KAF3499699.1"/>
    </source>
</evidence>
<reference evidence="2" key="1">
    <citation type="submission" date="2019-12" db="EMBL/GenBank/DDBJ databases">
        <title>Genome sequencing and annotation of Brassica cretica.</title>
        <authorList>
            <person name="Studholme D.J."/>
            <person name="Sarris P."/>
        </authorList>
    </citation>
    <scope>NUCLEOTIDE SEQUENCE</scope>
    <source>
        <strain evidence="2">PFS-109/04</strain>
        <tissue evidence="2">Leaf</tissue>
    </source>
</reference>
<evidence type="ECO:0000256" key="1">
    <source>
        <dbReference type="SAM" id="MobiDB-lite"/>
    </source>
</evidence>
<feature type="compositionally biased region" description="Basic and acidic residues" evidence="1">
    <location>
        <begin position="7"/>
        <end position="31"/>
    </location>
</feature>
<name>A0A8S9NF93_BRACR</name>
<proteinExistence type="predicted"/>
<gene>
    <name evidence="2" type="ORF">F2Q69_00043004</name>
</gene>
<sequence length="311" mass="35448">MPSNTRSNKDKHLLFSKDPAHLERSIRKDQRSTSIDAATFKSTDSRTQPSTDIRPSSSTDLHRSPSIDTTPRTSIDPQSRSMVAIVIFRQDENGNLYDQDGHLHDDFWQVLKHEKLGEGDFEQDLDTIRKKDPQPATSIDICTITSIDSKFAAMEDRFTSPIMRYLDSLFTQMMKVQKDIGKLHDQHDFQDEGSTSIDRFRRASLDGRKPTEHLPYTAAEVDQITSKLYTAIDTMEERLEKRCDDIYFPFDVRLGGLDSQAEWLQKEVKAIQRQLASQHQISASIDRACSKSINSTAPATINRHMVARGTE</sequence>
<feature type="region of interest" description="Disordered" evidence="1">
    <location>
        <begin position="1"/>
        <end position="76"/>
    </location>
</feature>
<dbReference type="AlphaFoldDB" id="A0A8S9NF93"/>
<protein>
    <submittedName>
        <fullName evidence="2">Uncharacterized protein</fullName>
    </submittedName>
</protein>
<feature type="compositionally biased region" description="Polar residues" evidence="1">
    <location>
        <begin position="66"/>
        <end position="76"/>
    </location>
</feature>
<dbReference type="Proteomes" id="UP000712600">
    <property type="component" value="Unassembled WGS sequence"/>
</dbReference>
<feature type="compositionally biased region" description="Polar residues" evidence="1">
    <location>
        <begin position="32"/>
        <end position="59"/>
    </location>
</feature>
<organism evidence="2 3">
    <name type="scientific">Brassica cretica</name>
    <name type="common">Mustard</name>
    <dbReference type="NCBI Taxonomy" id="69181"/>
    <lineage>
        <taxon>Eukaryota</taxon>
        <taxon>Viridiplantae</taxon>
        <taxon>Streptophyta</taxon>
        <taxon>Embryophyta</taxon>
        <taxon>Tracheophyta</taxon>
        <taxon>Spermatophyta</taxon>
        <taxon>Magnoliopsida</taxon>
        <taxon>eudicotyledons</taxon>
        <taxon>Gunneridae</taxon>
        <taxon>Pentapetalae</taxon>
        <taxon>rosids</taxon>
        <taxon>malvids</taxon>
        <taxon>Brassicales</taxon>
        <taxon>Brassicaceae</taxon>
        <taxon>Brassiceae</taxon>
        <taxon>Brassica</taxon>
    </lineage>
</organism>
<dbReference type="EMBL" id="QGKX02001621">
    <property type="protein sequence ID" value="KAF3499699.1"/>
    <property type="molecule type" value="Genomic_DNA"/>
</dbReference>